<dbReference type="InterPro" id="IPR052048">
    <property type="entry name" value="ST_Response_Regulator"/>
</dbReference>
<dbReference type="InterPro" id="IPR001789">
    <property type="entry name" value="Sig_transdc_resp-reg_receiver"/>
</dbReference>
<dbReference type="PANTHER" id="PTHR43228:SF1">
    <property type="entry name" value="TWO-COMPONENT RESPONSE REGULATOR ARR22"/>
    <property type="match status" value="1"/>
</dbReference>
<dbReference type="PROSITE" id="PS50110">
    <property type="entry name" value="RESPONSE_REGULATORY"/>
    <property type="match status" value="1"/>
</dbReference>
<evidence type="ECO:0000256" key="1">
    <source>
        <dbReference type="PROSITE-ProRule" id="PRU00169"/>
    </source>
</evidence>
<evidence type="ECO:0000313" key="4">
    <source>
        <dbReference type="Proteomes" id="UP000196531"/>
    </source>
</evidence>
<dbReference type="PANTHER" id="PTHR43228">
    <property type="entry name" value="TWO-COMPONENT RESPONSE REGULATOR"/>
    <property type="match status" value="1"/>
</dbReference>
<dbReference type="Proteomes" id="UP000196531">
    <property type="component" value="Unassembled WGS sequence"/>
</dbReference>
<gene>
    <name evidence="3" type="ORF">A9Q84_01940</name>
</gene>
<dbReference type="Gene3D" id="3.40.50.2300">
    <property type="match status" value="1"/>
</dbReference>
<name>A0A1Y5FIP8_9BACT</name>
<dbReference type="CDD" id="cd00156">
    <property type="entry name" value="REC"/>
    <property type="match status" value="1"/>
</dbReference>
<organism evidence="3 4">
    <name type="scientific">Halobacteriovorax marinus</name>
    <dbReference type="NCBI Taxonomy" id="97084"/>
    <lineage>
        <taxon>Bacteria</taxon>
        <taxon>Pseudomonadati</taxon>
        <taxon>Bdellovibrionota</taxon>
        <taxon>Bacteriovoracia</taxon>
        <taxon>Bacteriovoracales</taxon>
        <taxon>Halobacteriovoraceae</taxon>
        <taxon>Halobacteriovorax</taxon>
    </lineage>
</organism>
<keyword evidence="1" id="KW-0597">Phosphoprotein</keyword>
<feature type="modified residue" description="4-aspartylphosphate" evidence="1">
    <location>
        <position position="58"/>
    </location>
</feature>
<dbReference type="AlphaFoldDB" id="A0A1Y5FIP8"/>
<evidence type="ECO:0000313" key="3">
    <source>
        <dbReference type="EMBL" id="OUS00223.1"/>
    </source>
</evidence>
<proteinExistence type="predicted"/>
<evidence type="ECO:0000259" key="2">
    <source>
        <dbReference type="PROSITE" id="PS50110"/>
    </source>
</evidence>
<dbReference type="SMART" id="SM00448">
    <property type="entry name" value="REC"/>
    <property type="match status" value="1"/>
</dbReference>
<reference evidence="4" key="1">
    <citation type="journal article" date="2017" name="Proc. Natl. Acad. Sci. U.S.A.">
        <title>Simulation of Deepwater Horizon oil plume reveals substrate specialization within a complex community of hydrocarbon-degraders.</title>
        <authorList>
            <person name="Hu P."/>
            <person name="Dubinsky E.A."/>
            <person name="Probst A.J."/>
            <person name="Wang J."/>
            <person name="Sieber C.M.K."/>
            <person name="Tom L.M."/>
            <person name="Gardinali P."/>
            <person name="Banfield J.F."/>
            <person name="Atlas R.M."/>
            <person name="Andersen G.L."/>
        </authorList>
    </citation>
    <scope>NUCLEOTIDE SEQUENCE [LARGE SCALE GENOMIC DNA]</scope>
</reference>
<dbReference type="InterPro" id="IPR011006">
    <property type="entry name" value="CheY-like_superfamily"/>
</dbReference>
<dbReference type="SUPFAM" id="SSF52172">
    <property type="entry name" value="CheY-like"/>
    <property type="match status" value="1"/>
</dbReference>
<dbReference type="GO" id="GO:0000160">
    <property type="term" value="P:phosphorelay signal transduction system"/>
    <property type="evidence" value="ECO:0007669"/>
    <property type="project" value="InterPro"/>
</dbReference>
<sequence>MNVILVDDETDLFPLFNIKFKREIRNNDIKFNFFTSAKDVLEFIESSDKGEFNFILSDINMPDMDGLELLEVIKKNNDTQKVYIISSYKSEDYNIKAKKLGADGFLQKPIDFKYLKEILL</sequence>
<dbReference type="Pfam" id="PF00072">
    <property type="entry name" value="Response_reg"/>
    <property type="match status" value="1"/>
</dbReference>
<dbReference type="EMBL" id="MAAO01000002">
    <property type="protein sequence ID" value="OUS00223.1"/>
    <property type="molecule type" value="Genomic_DNA"/>
</dbReference>
<protein>
    <recommendedName>
        <fullName evidence="2">Response regulatory domain-containing protein</fullName>
    </recommendedName>
</protein>
<feature type="domain" description="Response regulatory" evidence="2">
    <location>
        <begin position="2"/>
        <end position="120"/>
    </location>
</feature>
<accession>A0A1Y5FIP8</accession>
<comment type="caution">
    <text evidence="3">The sequence shown here is derived from an EMBL/GenBank/DDBJ whole genome shotgun (WGS) entry which is preliminary data.</text>
</comment>